<gene>
    <name evidence="1" type="ORF">NCTC8261_05358</name>
</gene>
<protein>
    <submittedName>
        <fullName evidence="1">Uncharacterized protein</fullName>
    </submittedName>
</protein>
<evidence type="ECO:0000313" key="2">
    <source>
        <dbReference type="Proteomes" id="UP000254712"/>
    </source>
</evidence>
<dbReference type="EMBL" id="UGXT01000002">
    <property type="protein sequence ID" value="SUH39011.1"/>
    <property type="molecule type" value="Genomic_DNA"/>
</dbReference>
<sequence length="60" mass="6576">MSVALVGTFCQPVAQHLNDLNQHNQRHYGNNHHFGFVTVVAIANRQVAYPAPPTIPAIAE</sequence>
<dbReference type="AlphaFoldDB" id="A0A379WZ39"/>
<reference evidence="1 2" key="1">
    <citation type="submission" date="2018-06" db="EMBL/GenBank/DDBJ databases">
        <authorList>
            <consortium name="Pathogen Informatics"/>
            <person name="Doyle S."/>
        </authorList>
    </citation>
    <scope>NUCLEOTIDE SEQUENCE [LARGE SCALE GENOMIC DNA]</scope>
    <source>
        <strain evidence="1 2">NCTC8261</strain>
    </source>
</reference>
<dbReference type="Proteomes" id="UP000254712">
    <property type="component" value="Unassembled WGS sequence"/>
</dbReference>
<proteinExistence type="predicted"/>
<accession>A0A379WZ39</accession>
<organism evidence="1 2">
    <name type="scientific">Salmonella enterica I</name>
    <dbReference type="NCBI Taxonomy" id="59201"/>
    <lineage>
        <taxon>Bacteria</taxon>
        <taxon>Pseudomonadati</taxon>
        <taxon>Pseudomonadota</taxon>
        <taxon>Gammaproteobacteria</taxon>
        <taxon>Enterobacterales</taxon>
        <taxon>Enterobacteriaceae</taxon>
        <taxon>Salmonella</taxon>
    </lineage>
</organism>
<evidence type="ECO:0000313" key="1">
    <source>
        <dbReference type="EMBL" id="SUH39011.1"/>
    </source>
</evidence>
<name>A0A379WZ39_SALET</name>